<dbReference type="RefSeq" id="WP_119865687.1">
    <property type="nucleotide sequence ID" value="NZ_CP016786.1"/>
</dbReference>
<accession>A0A343JDE5</accession>
<dbReference type="Pfam" id="PF04991">
    <property type="entry name" value="LicD"/>
    <property type="match status" value="1"/>
</dbReference>
<sequence>MDKSVVKKLQMYQLQMLKDIDRVCKNNNIQYYVTWGSALGAVRHGGFIPWDDDIDISMTWDNYIRFEKIAQKELGDKYFYQSQETDEFCFTLWNKVRINNTTSMEKHLRHIKCHYGICMDIFPIVGVPNSAIKRLIQKLQILIYRIFSYERYLTNKNPEGNTLFKIIYGVFPKKFKEYIKNKCLKEITKYKINDCDECIEFLSGSYNKMLFKSNMFGNGKKILFEDMEVIIPEKYHEYLTRCYGDYMVLPPEEDRIGHGDAIVDFDKSYEYYWENGDE</sequence>
<dbReference type="InterPro" id="IPR052942">
    <property type="entry name" value="LPS_cholinephosphotransferase"/>
</dbReference>
<dbReference type="InterPro" id="IPR007074">
    <property type="entry name" value="LicD/FKTN/FKRP_NTP_transf"/>
</dbReference>
<proteinExistence type="predicted"/>
<organism evidence="2 3">
    <name type="scientific">Clostridium isatidis</name>
    <dbReference type="NCBI Taxonomy" id="182773"/>
    <lineage>
        <taxon>Bacteria</taxon>
        <taxon>Bacillati</taxon>
        <taxon>Bacillota</taxon>
        <taxon>Clostridia</taxon>
        <taxon>Eubacteriales</taxon>
        <taxon>Clostridiaceae</taxon>
        <taxon>Clostridium</taxon>
    </lineage>
</organism>
<keyword evidence="3" id="KW-1185">Reference proteome</keyword>
<dbReference type="EMBL" id="CP016786">
    <property type="protein sequence ID" value="ASW43553.1"/>
    <property type="molecule type" value="Genomic_DNA"/>
</dbReference>
<name>A0A343JDE5_9CLOT</name>
<evidence type="ECO:0000259" key="1">
    <source>
        <dbReference type="Pfam" id="PF04991"/>
    </source>
</evidence>
<dbReference type="AlphaFoldDB" id="A0A343JDE5"/>
<protein>
    <recommendedName>
        <fullName evidence="1">LicD/FKTN/FKRP nucleotidyltransferase domain-containing protein</fullName>
    </recommendedName>
</protein>
<evidence type="ECO:0000313" key="3">
    <source>
        <dbReference type="Proteomes" id="UP000264883"/>
    </source>
</evidence>
<dbReference type="GO" id="GO:0009100">
    <property type="term" value="P:glycoprotein metabolic process"/>
    <property type="evidence" value="ECO:0007669"/>
    <property type="project" value="UniProtKB-ARBA"/>
</dbReference>
<reference evidence="2 3" key="1">
    <citation type="submission" date="2016-08" db="EMBL/GenBank/DDBJ databases">
        <title>Complete Genome Sequence Of The Indigo Reducing Clostridium isatidis DSM15098.</title>
        <authorList>
            <person name="Little G.T."/>
            <person name="Minton N.P."/>
        </authorList>
    </citation>
    <scope>NUCLEOTIDE SEQUENCE [LARGE SCALE GENOMIC DNA]</scope>
    <source>
        <strain evidence="2 3">DSM 15098</strain>
    </source>
</reference>
<evidence type="ECO:0000313" key="2">
    <source>
        <dbReference type="EMBL" id="ASW43553.1"/>
    </source>
</evidence>
<dbReference type="OrthoDB" id="9786100at2"/>
<feature type="domain" description="LicD/FKTN/FKRP nucleotidyltransferase" evidence="1">
    <location>
        <begin position="24"/>
        <end position="244"/>
    </location>
</feature>
<gene>
    <name evidence="2" type="ORF">BEN51_08675</name>
</gene>
<dbReference type="PANTHER" id="PTHR43404:SF2">
    <property type="entry name" value="LIPOPOLYSACCHARIDE CHOLINEPHOSPHOTRANSFERASE LICD"/>
    <property type="match status" value="1"/>
</dbReference>
<dbReference type="Proteomes" id="UP000264883">
    <property type="component" value="Chromosome"/>
</dbReference>
<dbReference type="PANTHER" id="PTHR43404">
    <property type="entry name" value="LIPOPOLYSACCHARIDE CHOLINEPHOSPHOTRANSFERASE LICD"/>
    <property type="match status" value="1"/>
</dbReference>
<dbReference type="KEGG" id="cia:BEN51_08675"/>